<evidence type="ECO:0000256" key="2">
    <source>
        <dbReference type="HAMAP-Rule" id="MF_02087"/>
    </source>
</evidence>
<dbReference type="PANTHER" id="PTHR10146">
    <property type="entry name" value="PROLINE SYNTHETASE CO-TRANSCRIBED BACTERIAL HOMOLOG PROTEIN"/>
    <property type="match status" value="1"/>
</dbReference>
<comment type="subunit">
    <text evidence="2">Monomer.</text>
</comment>
<dbReference type="Pfam" id="PF01168">
    <property type="entry name" value="Ala_racemase_N"/>
    <property type="match status" value="1"/>
</dbReference>
<dbReference type="PIRSF" id="PIRSF004848">
    <property type="entry name" value="YBL036c_PLPDEIII"/>
    <property type="match status" value="1"/>
</dbReference>
<dbReference type="SUPFAM" id="SSF51419">
    <property type="entry name" value="PLP-binding barrel"/>
    <property type="match status" value="1"/>
</dbReference>
<evidence type="ECO:0000259" key="4">
    <source>
        <dbReference type="Pfam" id="PF01168"/>
    </source>
</evidence>
<keyword evidence="6" id="KW-1185">Reference proteome</keyword>
<accession>A0ABV6CD03</accession>
<feature type="modified residue" description="N6-(pyridoxal phosphate)lysine" evidence="2">
    <location>
        <position position="36"/>
    </location>
</feature>
<gene>
    <name evidence="5" type="ORF">ACFFIT_12335</name>
</gene>
<dbReference type="EMBL" id="JBHLXE010000108">
    <property type="protein sequence ID" value="MFC0180860.1"/>
    <property type="molecule type" value="Genomic_DNA"/>
</dbReference>
<evidence type="ECO:0000256" key="3">
    <source>
        <dbReference type="RuleBase" id="RU004514"/>
    </source>
</evidence>
<dbReference type="NCBIfam" id="TIGR00044">
    <property type="entry name" value="YggS family pyridoxal phosphate-dependent enzyme"/>
    <property type="match status" value="1"/>
</dbReference>
<feature type="domain" description="Alanine racemase N-terminal" evidence="4">
    <location>
        <begin position="7"/>
        <end position="238"/>
    </location>
</feature>
<proteinExistence type="inferred from homology"/>
<comment type="caution">
    <text evidence="5">The sequence shown here is derived from an EMBL/GenBank/DDBJ whole genome shotgun (WGS) entry which is preliminary data.</text>
</comment>
<dbReference type="Proteomes" id="UP001589758">
    <property type="component" value="Unassembled WGS sequence"/>
</dbReference>
<protein>
    <recommendedName>
        <fullName evidence="2">Pyridoxal phosphate homeostasis protein</fullName>
        <shortName evidence="2">PLP homeostasis protein</shortName>
    </recommendedName>
</protein>
<reference evidence="5 6" key="1">
    <citation type="submission" date="2024-09" db="EMBL/GenBank/DDBJ databases">
        <authorList>
            <person name="Sun Q."/>
            <person name="Mori K."/>
        </authorList>
    </citation>
    <scope>NUCLEOTIDE SEQUENCE [LARGE SCALE GENOMIC DNA]</scope>
    <source>
        <strain evidence="5 6">CCM 8545</strain>
    </source>
</reference>
<dbReference type="InterPro" id="IPR001608">
    <property type="entry name" value="Ala_racemase_N"/>
</dbReference>
<dbReference type="PROSITE" id="PS01211">
    <property type="entry name" value="UPF0001"/>
    <property type="match status" value="1"/>
</dbReference>
<dbReference type="PANTHER" id="PTHR10146:SF14">
    <property type="entry name" value="PYRIDOXAL PHOSPHATE HOMEOSTASIS PROTEIN"/>
    <property type="match status" value="1"/>
</dbReference>
<evidence type="ECO:0000256" key="1">
    <source>
        <dbReference type="ARBA" id="ARBA00022898"/>
    </source>
</evidence>
<evidence type="ECO:0000313" key="5">
    <source>
        <dbReference type="EMBL" id="MFC0180860.1"/>
    </source>
</evidence>
<evidence type="ECO:0000313" key="6">
    <source>
        <dbReference type="Proteomes" id="UP001589758"/>
    </source>
</evidence>
<dbReference type="InterPro" id="IPR011078">
    <property type="entry name" value="PyrdxlP_homeostasis"/>
</dbReference>
<keyword evidence="1 2" id="KW-0663">Pyridoxal phosphate</keyword>
<dbReference type="InterPro" id="IPR029066">
    <property type="entry name" value="PLP-binding_barrel"/>
</dbReference>
<sequence length="242" mass="27362">MNNIAKNLDVIRNQINQAKFNAARSEDNISLVAVSKTKPVEDIEHAIRAGQYVFGENYVQEGIKKIQYFSDSDYANKLEWHFIGPLQSNKSKLVAEHFDWIHTVDSLKLISRLGKQRPAHLSKLNVLVQINISQETSKSGIYLNGAEQLIEAIRSEERLVFRGLMAIPAPLPLIPSKSELDNHYRVLSELKFKFNELQNIYPESQIDTISMGMSEDLEIAIKAGSTMVRIGSAIFGARDYSR</sequence>
<comment type="similarity">
    <text evidence="2 3">Belongs to the pyridoxal phosphate-binding protein YggS/PROSC family.</text>
</comment>
<comment type="function">
    <text evidence="2">Pyridoxal 5'-phosphate (PLP)-binding protein, which is involved in PLP homeostasis.</text>
</comment>
<name>A0ABV6CD03_9GAMM</name>
<dbReference type="Gene3D" id="3.20.20.10">
    <property type="entry name" value="Alanine racemase"/>
    <property type="match status" value="1"/>
</dbReference>
<organism evidence="5 6">
    <name type="scientific">Thorsellia kenyensis</name>
    <dbReference type="NCBI Taxonomy" id="1549888"/>
    <lineage>
        <taxon>Bacteria</taxon>
        <taxon>Pseudomonadati</taxon>
        <taxon>Pseudomonadota</taxon>
        <taxon>Gammaproteobacteria</taxon>
        <taxon>Enterobacterales</taxon>
        <taxon>Thorselliaceae</taxon>
        <taxon>Thorsellia</taxon>
    </lineage>
</organism>
<dbReference type="HAMAP" id="MF_02087">
    <property type="entry name" value="PLP_homeostasis"/>
    <property type="match status" value="1"/>
</dbReference>
<dbReference type="RefSeq" id="WP_385878077.1">
    <property type="nucleotide sequence ID" value="NZ_JBHLXE010000108.1"/>
</dbReference>